<dbReference type="Proteomes" id="UP001652582">
    <property type="component" value="Chromosome 1"/>
</dbReference>
<keyword evidence="3" id="KW-0863">Zinc-finger</keyword>
<evidence type="ECO:0000313" key="5">
    <source>
        <dbReference type="Proteomes" id="UP001652582"/>
    </source>
</evidence>
<dbReference type="InterPro" id="IPR007527">
    <property type="entry name" value="Znf_SWIM"/>
</dbReference>
<name>A0ABM3LLS3_BICAN</name>
<proteinExistence type="predicted"/>
<accession>A0ABM3LLS3</accession>
<sequence length="725" mass="84348">MEEVNIASAICVGCRRSLNRIGGARRRSMILTAELMQSHPFLMSYCLEVINIYQFDGNSQICRLCFQRAQRYGIRHQSTVDVPDQTGEPNTSAVQDMPMQIIVEENSIPDQPNLQVNDNMRDQEVQVNRPQMIEIPGYRRAPFNTQLCLLADCTNRNLRRIPIDIRATVLQEKCFYIPRGTRVCEEHSDFLWQNVENNTRRVYNTFSPTNVKDMMDSLRKHKVFLDFEKLSSISNAVFLYYIGFSKEKFQQILQRTPSVMQRFRKKPKTSLATVLAKLHTGESNQRLSTIFKMSRKTFEKTMRLVRSCLIKEFVPQYLGYNHLTREEVISRSLSIPNTLFGNPDASLRDRKAIIILDGTYIYLQKSSNYYFQRKCYSLHKYRHLVKPFLLVCPDGHIIDVYGLYEATKSDATILTEIMRNGQDPFHWFFQEDDVLILDRGFRDSLEEVETCGYRAYMPATKGATERQLTVQQANASRKVTMCRWVVETINGRLKNQFRQLRSQNFNVAALHLFDEIKIASALLNAYGQPLKDHRLVNEIINRIPRSDGNNNQLSEYVLTNNLNRRQAHFEPINAVSSDRDEFPVISADDLIIFALGTYQILQARSYYGEHIKNGSYFIEIYKDTTQYPNDHTSWLLRGKIRSRHVSNRTYFVYILIKQGYQGIDAISEHYCSCIVGKRTLGCCSHVMAILWYLGWGRYQQNLSPPAQFLDSIIIRQEVENEAYDE</sequence>
<organism evidence="5 6">
    <name type="scientific">Bicyclus anynana</name>
    <name type="common">Squinting bush brown butterfly</name>
    <dbReference type="NCBI Taxonomy" id="110368"/>
    <lineage>
        <taxon>Eukaryota</taxon>
        <taxon>Metazoa</taxon>
        <taxon>Ecdysozoa</taxon>
        <taxon>Arthropoda</taxon>
        <taxon>Hexapoda</taxon>
        <taxon>Insecta</taxon>
        <taxon>Pterygota</taxon>
        <taxon>Neoptera</taxon>
        <taxon>Endopterygota</taxon>
        <taxon>Lepidoptera</taxon>
        <taxon>Glossata</taxon>
        <taxon>Ditrysia</taxon>
        <taxon>Papilionoidea</taxon>
        <taxon>Nymphalidae</taxon>
        <taxon>Satyrinae</taxon>
        <taxon>Satyrini</taxon>
        <taxon>Mycalesina</taxon>
        <taxon>Bicyclus</taxon>
    </lineage>
</organism>
<evidence type="ECO:0000256" key="1">
    <source>
        <dbReference type="ARBA" id="ARBA00001968"/>
    </source>
</evidence>
<evidence type="ECO:0000256" key="2">
    <source>
        <dbReference type="ARBA" id="ARBA00022723"/>
    </source>
</evidence>
<evidence type="ECO:0000313" key="6">
    <source>
        <dbReference type="RefSeq" id="XP_052739988.1"/>
    </source>
</evidence>
<dbReference type="RefSeq" id="XP_052739988.1">
    <property type="nucleotide sequence ID" value="XM_052884028.1"/>
</dbReference>
<keyword evidence="2" id="KW-0479">Metal-binding</keyword>
<dbReference type="GeneID" id="128198466"/>
<feature type="domain" description="SWIM-type" evidence="4">
    <location>
        <begin position="650"/>
        <end position="694"/>
    </location>
</feature>
<keyword evidence="5" id="KW-1185">Reference proteome</keyword>
<dbReference type="Pfam" id="PF13359">
    <property type="entry name" value="DDE_Tnp_4"/>
    <property type="match status" value="1"/>
</dbReference>
<evidence type="ECO:0000259" key="4">
    <source>
        <dbReference type="PROSITE" id="PS50966"/>
    </source>
</evidence>
<protein>
    <submittedName>
        <fullName evidence="6">Uncharacterized protein LOC128198466</fullName>
    </submittedName>
</protein>
<dbReference type="InterPro" id="IPR027806">
    <property type="entry name" value="HARBI1_dom"/>
</dbReference>
<gene>
    <name evidence="6" type="primary">LOC128198466</name>
</gene>
<keyword evidence="3" id="KW-0862">Zinc</keyword>
<reference evidence="6" key="2">
    <citation type="submission" date="2025-08" db="UniProtKB">
        <authorList>
            <consortium name="RefSeq"/>
        </authorList>
    </citation>
    <scope>IDENTIFICATION</scope>
</reference>
<reference evidence="5" key="1">
    <citation type="submission" date="2025-05" db="UniProtKB">
        <authorList>
            <consortium name="RefSeq"/>
        </authorList>
    </citation>
    <scope>NUCLEOTIDE SEQUENCE [LARGE SCALE GENOMIC DNA]</scope>
</reference>
<comment type="cofactor">
    <cofactor evidence="1">
        <name>a divalent metal cation</name>
        <dbReference type="ChEBI" id="CHEBI:60240"/>
    </cofactor>
</comment>
<dbReference type="PANTHER" id="PTHR23080">
    <property type="entry name" value="THAP DOMAIN PROTEIN"/>
    <property type="match status" value="1"/>
</dbReference>
<evidence type="ECO:0000256" key="3">
    <source>
        <dbReference type="PROSITE-ProRule" id="PRU00325"/>
    </source>
</evidence>
<dbReference type="PROSITE" id="PS50966">
    <property type="entry name" value="ZF_SWIM"/>
    <property type="match status" value="1"/>
</dbReference>